<dbReference type="Pfam" id="PF00534">
    <property type="entry name" value="Glycos_transf_1"/>
    <property type="match status" value="1"/>
</dbReference>
<evidence type="ECO:0000313" key="4">
    <source>
        <dbReference type="Proteomes" id="UP000249115"/>
    </source>
</evidence>
<name>A0A2W7S1G7_9BACT</name>
<evidence type="ECO:0000259" key="1">
    <source>
        <dbReference type="Pfam" id="PF00534"/>
    </source>
</evidence>
<reference evidence="2 4" key="1">
    <citation type="submission" date="2018-06" db="EMBL/GenBank/DDBJ databases">
        <title>Genomic Encyclopedia of Archaeal and Bacterial Type Strains, Phase II (KMG-II): from individual species to whole genera.</title>
        <authorList>
            <person name="Goeker M."/>
        </authorList>
    </citation>
    <scope>NUCLEOTIDE SEQUENCE [LARGE SCALE GENOMIC DNA]</scope>
    <source>
        <strain evidence="2 4">DSM 22686</strain>
    </source>
</reference>
<dbReference type="Proteomes" id="UP000249115">
    <property type="component" value="Unassembled WGS sequence"/>
</dbReference>
<dbReference type="Proteomes" id="UP000321927">
    <property type="component" value="Unassembled WGS sequence"/>
</dbReference>
<dbReference type="InterPro" id="IPR001296">
    <property type="entry name" value="Glyco_trans_1"/>
</dbReference>
<comment type="caution">
    <text evidence="2">The sequence shown here is derived from an EMBL/GenBank/DDBJ whole genome shotgun (WGS) entry which is preliminary data.</text>
</comment>
<sequence>MSEKSASRIPVLITSSLKPVKDTRAWGKLGLSLRETGQFELSFMGFSPKALENYEDEKYYTSISKAHSGWGRIYSQIKFLKILLIVKPKILICCTYEYLAIASIFKGILEYKLVYDVQENYVKNLELNPTLSPSKKSKLSRLINWLERTNGVDLFLLAEKCYAEEMPEKTPFLILENTFAGIIRPVKTIQFEKKKGYRFLISGTLTPAFGTLEAINWFKEILKEFPESTLKIIGHCSLDSFKIELHKACENIAQIKLKASNLPVPHEEIIIAYSGIDFAILPYQNRDAIKDKMPTKLFESAALGVPVLIGGNPKWLDFLAPFSGGFPIDFFDFEHASLQFNAALNQTYFTQSPEESILWKSQHSDFISAINSL</sequence>
<accession>A0A2W7S1G7</accession>
<reference evidence="3 5" key="2">
    <citation type="submission" date="2019-08" db="EMBL/GenBank/DDBJ databases">
        <title>Genome of Algoriphagus ratkowskyi IC026.</title>
        <authorList>
            <person name="Bowman J.P."/>
        </authorList>
    </citation>
    <scope>NUCLEOTIDE SEQUENCE [LARGE SCALE GENOMIC DNA]</scope>
    <source>
        <strain evidence="3 5">IC026</strain>
    </source>
</reference>
<dbReference type="OrthoDB" id="925984at2"/>
<dbReference type="RefSeq" id="WP_086501440.1">
    <property type="nucleotide sequence ID" value="NZ_MSSV01000008.1"/>
</dbReference>
<protein>
    <submittedName>
        <fullName evidence="3">Glycosyltransferase family 4 protein</fullName>
    </submittedName>
    <submittedName>
        <fullName evidence="2">Glycosyltransferase involved in cell wall biosynthesis</fullName>
    </submittedName>
</protein>
<dbReference type="GO" id="GO:0016757">
    <property type="term" value="F:glycosyltransferase activity"/>
    <property type="evidence" value="ECO:0007669"/>
    <property type="project" value="InterPro"/>
</dbReference>
<keyword evidence="5" id="KW-1185">Reference proteome</keyword>
<keyword evidence="2" id="KW-0808">Transferase</keyword>
<dbReference type="EMBL" id="VORV01000001">
    <property type="protein sequence ID" value="TXD79891.1"/>
    <property type="molecule type" value="Genomic_DNA"/>
</dbReference>
<feature type="domain" description="Glycosyl transferase family 1" evidence="1">
    <location>
        <begin position="191"/>
        <end position="346"/>
    </location>
</feature>
<dbReference type="SUPFAM" id="SSF53756">
    <property type="entry name" value="UDP-Glycosyltransferase/glycogen phosphorylase"/>
    <property type="match status" value="1"/>
</dbReference>
<gene>
    <name evidence="3" type="ORF">ESW18_01805</name>
    <name evidence="2" type="ORF">LV84_02116</name>
</gene>
<evidence type="ECO:0000313" key="5">
    <source>
        <dbReference type="Proteomes" id="UP000321927"/>
    </source>
</evidence>
<evidence type="ECO:0000313" key="3">
    <source>
        <dbReference type="EMBL" id="TXD79891.1"/>
    </source>
</evidence>
<evidence type="ECO:0000313" key="2">
    <source>
        <dbReference type="EMBL" id="PZX56985.1"/>
    </source>
</evidence>
<proteinExistence type="predicted"/>
<dbReference type="Gene3D" id="3.40.50.2000">
    <property type="entry name" value="Glycogen Phosphorylase B"/>
    <property type="match status" value="1"/>
</dbReference>
<dbReference type="EMBL" id="QKZU01000007">
    <property type="protein sequence ID" value="PZX56985.1"/>
    <property type="molecule type" value="Genomic_DNA"/>
</dbReference>
<dbReference type="AlphaFoldDB" id="A0A2W7S1G7"/>
<organism evidence="2 4">
    <name type="scientific">Algoriphagus ratkowskyi</name>
    <dbReference type="NCBI Taxonomy" id="57028"/>
    <lineage>
        <taxon>Bacteria</taxon>
        <taxon>Pseudomonadati</taxon>
        <taxon>Bacteroidota</taxon>
        <taxon>Cytophagia</taxon>
        <taxon>Cytophagales</taxon>
        <taxon>Cyclobacteriaceae</taxon>
        <taxon>Algoriphagus</taxon>
    </lineage>
</organism>